<reference evidence="3" key="1">
    <citation type="submission" date="2016-10" db="EMBL/GenBank/DDBJ databases">
        <authorList>
            <person name="Varghese N."/>
            <person name="Submissions S."/>
        </authorList>
    </citation>
    <scope>NUCLEOTIDE SEQUENCE [LARGE SCALE GENOMIC DNA]</scope>
    <source>
        <strain evidence="3">DSM 43163</strain>
    </source>
</reference>
<protein>
    <recommendedName>
        <fullName evidence="1">Glyoxalase-like domain-containing protein</fullName>
    </recommendedName>
</protein>
<dbReference type="PANTHER" id="PTHR35908:SF1">
    <property type="entry name" value="CONSERVED PROTEIN"/>
    <property type="match status" value="1"/>
</dbReference>
<dbReference type="SUPFAM" id="SSF54593">
    <property type="entry name" value="Glyoxalase/Bleomycin resistance protein/Dihydroxybiphenyl dioxygenase"/>
    <property type="match status" value="2"/>
</dbReference>
<keyword evidence="3" id="KW-1185">Reference proteome</keyword>
<dbReference type="Proteomes" id="UP000236723">
    <property type="component" value="Unassembled WGS sequence"/>
</dbReference>
<accession>A0A1H6BFF8</accession>
<dbReference type="InterPro" id="IPR041581">
    <property type="entry name" value="Glyoxalase_6"/>
</dbReference>
<gene>
    <name evidence="2" type="ORF">SAMN04489712_10772</name>
</gene>
<dbReference type="PANTHER" id="PTHR35908">
    <property type="entry name" value="HYPOTHETICAL FUSION PROTEIN"/>
    <property type="match status" value="1"/>
</dbReference>
<evidence type="ECO:0000313" key="3">
    <source>
        <dbReference type="Proteomes" id="UP000236723"/>
    </source>
</evidence>
<dbReference type="OrthoDB" id="3286168at2"/>
<feature type="domain" description="Glyoxalase-like" evidence="1">
    <location>
        <begin position="132"/>
        <end position="235"/>
    </location>
</feature>
<feature type="domain" description="Glyoxalase-like" evidence="1">
    <location>
        <begin position="9"/>
        <end position="108"/>
    </location>
</feature>
<dbReference type="AlphaFoldDB" id="A0A1H6BFF8"/>
<dbReference type="RefSeq" id="WP_160147027.1">
    <property type="nucleotide sequence ID" value="NZ_FNVO01000007.1"/>
</dbReference>
<dbReference type="EMBL" id="FNVO01000007">
    <property type="protein sequence ID" value="SEG59491.1"/>
    <property type="molecule type" value="Genomic_DNA"/>
</dbReference>
<dbReference type="Pfam" id="PF18029">
    <property type="entry name" value="Glyoxalase_6"/>
    <property type="match status" value="2"/>
</dbReference>
<dbReference type="InterPro" id="IPR029068">
    <property type="entry name" value="Glyas_Bleomycin-R_OHBP_Dase"/>
</dbReference>
<proteinExistence type="predicted"/>
<dbReference type="Gene3D" id="3.10.180.10">
    <property type="entry name" value="2,3-Dihydroxybiphenyl 1,2-Dioxygenase, domain 1"/>
    <property type="match status" value="2"/>
</dbReference>
<evidence type="ECO:0000259" key="1">
    <source>
        <dbReference type="Pfam" id="PF18029"/>
    </source>
</evidence>
<dbReference type="CDD" id="cd06587">
    <property type="entry name" value="VOC"/>
    <property type="match status" value="2"/>
</dbReference>
<sequence length="246" mass="26876">MFRWVWAFVDRPLARLEESADFWTTVTGSSLSPRRGNAMEFATLLPVAGDAHLKLQGVHDGGGAHLDFEVEDIPEAEKTACGLGAEVVRREPGLSVLRSPAGQLFCLVPWEGADSRSPAVTGPDGASSLLDQVCVDIGPADYENEVAFWADLTGWELRSTGSSEFRRLVPDASLPVRILLQRLGEDRPASSHLDFACSDVAAVRTWHEKHGAQVIDVRTAWTVMRDPVGGIYCLTARDPRTGRRPE</sequence>
<name>A0A1H6BFF8_9ACTN</name>
<evidence type="ECO:0000313" key="2">
    <source>
        <dbReference type="EMBL" id="SEG59491.1"/>
    </source>
</evidence>
<organism evidence="2 3">
    <name type="scientific">Thermomonospora echinospora</name>
    <dbReference type="NCBI Taxonomy" id="1992"/>
    <lineage>
        <taxon>Bacteria</taxon>
        <taxon>Bacillati</taxon>
        <taxon>Actinomycetota</taxon>
        <taxon>Actinomycetes</taxon>
        <taxon>Streptosporangiales</taxon>
        <taxon>Thermomonosporaceae</taxon>
        <taxon>Thermomonospora</taxon>
    </lineage>
</organism>